<dbReference type="SMART" id="SM00060">
    <property type="entry name" value="FN3"/>
    <property type="match status" value="3"/>
</dbReference>
<feature type="region of interest" description="Disordered" evidence="20">
    <location>
        <begin position="864"/>
        <end position="891"/>
    </location>
</feature>
<protein>
    <recommendedName>
        <fullName evidence="2">receptor protein-tyrosine kinase</fullName>
        <ecNumber evidence="2">2.7.10.1</ecNumber>
    </recommendedName>
</protein>
<keyword evidence="13 21" id="KW-1133">Transmembrane helix</keyword>
<feature type="signal peptide" evidence="22">
    <location>
        <begin position="1"/>
        <end position="22"/>
    </location>
</feature>
<dbReference type="Gene3D" id="3.80.20.20">
    <property type="entry name" value="Receptor L-domain"/>
    <property type="match status" value="2"/>
</dbReference>
<dbReference type="GO" id="GO:0005524">
    <property type="term" value="F:ATP binding"/>
    <property type="evidence" value="ECO:0007669"/>
    <property type="project" value="UniProtKB-KW"/>
</dbReference>
<dbReference type="InterPro" id="IPR013783">
    <property type="entry name" value="Ig-like_fold"/>
</dbReference>
<keyword evidence="16 25" id="KW-0675">Receptor</keyword>
<feature type="compositionally biased region" description="Polar residues" evidence="20">
    <location>
        <begin position="928"/>
        <end position="937"/>
    </location>
</feature>
<sequence length="1689" mass="186104">MYHNHLLSLWIFVFALVRILLATDSECASPNDYEELECESFVLDLTQPQSLDPLINCTVINGNLIISGLSNTQCVQNGLSLPRLFQIFGSLIVEHSSCSGDLSHFLPNLIAIHGILPFSAQIPIEGKVAIPPCSLLIHHTALSGIGLRCLRVLGRLGVLLIDNPQMCYTDTVGWHLLTPSAYPSKPISNDSVASRNGGGVFGQDLLRKEGLFDLCANACPSGCEWVTVNNLPRSFCWSRDHCQHVCATKCRDASLSCSIHNISECCHPNCLGGCTGPTAGDCLICRDFHHNDMCLSSCPDGLYELYGRYCVTRNACLSKPIPRDLFSWVFQRSRFHPSGFSLQGRECVPVCDRSFRRSPSGECRPCGVDCEEVKRDCGDIVIYQQADLASVKDCLSARSVLISIRTGQDDLSTSLAEAFSSLRVIYRSLRVIRSDALLSLSFLHHLRTIHGTEPIVKDGLVTPVEPSHSGITALEITWNGNLEDLWFLPPGSPKLEILSGSVEFSVNNRLCPDKIQSFLSGRVAFVTGRELTPSELDLINTSNGEYALCNAKPLNVTVVEEMQNSVTLRMNRMAWNDPRQILPAIISYGRSENRVWDSDIYDHTFCDSAWNEAELNCGLPQFPSSPSQFRIGASSSRGSASIGGGGGGGEEVLTCLLENLAPATTYSAFITIATLSKHEGAQSRRFHFTTKPATPSAPTFLRAISAGPTSIQLLWNPPNRPNGKIVEYRIRYLQMKLEKNDFLSRDACYNIAFQQRASSTTNTLSDETSGKGGGHSLGPDDSSSVNAEVAEEEGEEASEGCDAFCKGTGSSASTSSSSTKGLKRSELLLEELQRREMIRFEDELHKIILIPRVYLEFDSDLAAAGGDDNEGEDKDSTTTRSHHTTLPDPDRPVCLSRFRMQRFYDYAHRDDYLYGYGSHIVRKRRDTSVMSTMSPQKTIHVPVSPESNGDVGGPAKLSFLVTGLEHFTEYLFLISACHEPHDEYGNPMPCTSEDCDLEQDAGCSQAVRISQRTQALPHADEVPSASLYALTPLQATTTTSNSQPPTNYSSDPLGNLSRFAFNTSFATSATTIQKEASASPVLLFWNEPQSPNGLILYYWLQYRRAEGASTVPEESSSLPWFVICVTPKYLEDDTAIKALAGLRCAAPVSKRGAVVIAERAAKAEGANPQCDPATRTVFTELGFLRAGFYEWQVMAVSLAGNGSWTKSHFFDVQINDALQPSHIVAVLVVTLLAVGFVIALAVWFDYRNKKRRMNALKNRKSEYLESLLLENFQDEWEVDPKDLSYNVEDTLGQGSFGLVCRGRLARLTTPAAEYLHLATTFANGGSASPGGGGGIRPSFTHSALKSKKWLTSILPKRLRRGSVANGDAQGMDVAVKILSPGSTYEDVREFLGEASHMKQFNCNHIVRLLGIVSKQVLFRRQPIVVMELMQHGDLATYLRHRMAQEDYSQGSVSPEYAIKWAAEVADGMAYLEYKGFVHRDLAARNCLVGVGLTVKIGDFGLTRDVSGHLYYRKEGRARLPVRWMAPEALNEAYFTFKSDVWSYGVVLWEIATFAALPFSGLSHEEVIALVVNGGHLGKQGWPPKFPDILLDVMQACWHSDPECRPSFGTIISMLEPYVSSVFRTNSFYFNQNPDTRRLEVSQVDLGGEEEAVVKGQERLLKPSVNPTVKGTLEEEEDGDQDSVELPLSR</sequence>
<dbReference type="Pfam" id="PF01030">
    <property type="entry name" value="Recep_L_domain"/>
    <property type="match status" value="2"/>
</dbReference>
<comment type="catalytic activity">
    <reaction evidence="19">
        <text>L-tyrosyl-[protein] + ATP = O-phospho-L-tyrosyl-[protein] + ADP + H(+)</text>
        <dbReference type="Rhea" id="RHEA:10596"/>
        <dbReference type="Rhea" id="RHEA-COMP:10136"/>
        <dbReference type="Rhea" id="RHEA-COMP:20101"/>
        <dbReference type="ChEBI" id="CHEBI:15378"/>
        <dbReference type="ChEBI" id="CHEBI:30616"/>
        <dbReference type="ChEBI" id="CHEBI:46858"/>
        <dbReference type="ChEBI" id="CHEBI:61978"/>
        <dbReference type="ChEBI" id="CHEBI:456216"/>
        <dbReference type="EC" id="2.7.10.1"/>
    </reaction>
</comment>
<dbReference type="FunFam" id="1.10.510.10:FF:000554">
    <property type="entry name" value="Predicted protein"/>
    <property type="match status" value="1"/>
</dbReference>
<reference evidence="25 26" key="1">
    <citation type="journal article" date="2013" name="Nature">
        <title>The genomes of four tapeworm species reveal adaptations to parasitism.</title>
        <authorList>
            <person name="Tsai I.J."/>
            <person name="Zarowiecki M."/>
            <person name="Holroyd N."/>
            <person name="Garciarrubio A."/>
            <person name="Sanchez-Flores A."/>
            <person name="Brooks K.L."/>
            <person name="Tracey A."/>
            <person name="Bobes R.J."/>
            <person name="Fragoso G."/>
            <person name="Sciutto E."/>
            <person name="Aslett M."/>
            <person name="Beasley H."/>
            <person name="Bennett H.M."/>
            <person name="Cai J."/>
            <person name="Camicia F."/>
            <person name="Clark R."/>
            <person name="Cucher M."/>
            <person name="De Silva N."/>
            <person name="Day T.A."/>
            <person name="Deplazes P."/>
            <person name="Estrada K."/>
            <person name="Fernandez C."/>
            <person name="Holland P.W."/>
            <person name="Hou J."/>
            <person name="Hu S."/>
            <person name="Huckvale T."/>
            <person name="Hung S.S."/>
            <person name="Kamenetzky L."/>
            <person name="Keane J.A."/>
            <person name="Kiss F."/>
            <person name="Koziol U."/>
            <person name="Lambert O."/>
            <person name="Liu K."/>
            <person name="Luo X."/>
            <person name="Luo Y."/>
            <person name="Macchiaroli N."/>
            <person name="Nichol S."/>
            <person name="Paps J."/>
            <person name="Parkinson J."/>
            <person name="Pouchkina-Stantcheva N."/>
            <person name="Riddiford N."/>
            <person name="Rosenzvit M."/>
            <person name="Salinas G."/>
            <person name="Wasmuth J.D."/>
            <person name="Zamanian M."/>
            <person name="Zheng Y."/>
            <person name="Cai X."/>
            <person name="Soberon X."/>
            <person name="Olson P.D."/>
            <person name="Laclette J.P."/>
            <person name="Brehm K."/>
            <person name="Berriman M."/>
            <person name="Garciarrubio A."/>
            <person name="Bobes R.J."/>
            <person name="Fragoso G."/>
            <person name="Sanchez-Flores A."/>
            <person name="Estrada K."/>
            <person name="Cevallos M.A."/>
            <person name="Morett E."/>
            <person name="Gonzalez V."/>
            <person name="Portillo T."/>
            <person name="Ochoa-Leyva A."/>
            <person name="Jose M.V."/>
            <person name="Sciutto E."/>
            <person name="Landa A."/>
            <person name="Jimenez L."/>
            <person name="Valdes V."/>
            <person name="Carrero J.C."/>
            <person name="Larralde C."/>
            <person name="Morales-Montor J."/>
            <person name="Limon-Lason J."/>
            <person name="Soberon X."/>
            <person name="Laclette J.P."/>
        </authorList>
    </citation>
    <scope>NUCLEOTIDE SEQUENCE [LARGE SCALE GENOMIC DNA]</scope>
</reference>
<gene>
    <name evidence="25" type="ORF">EgrG_000981300</name>
</gene>
<dbReference type="EC" id="2.7.10.1" evidence="2"/>
<evidence type="ECO:0000256" key="10">
    <source>
        <dbReference type="ARBA" id="ARBA00022741"/>
    </source>
</evidence>
<evidence type="ECO:0000313" key="26">
    <source>
        <dbReference type="Proteomes" id="UP000492820"/>
    </source>
</evidence>
<keyword evidence="5" id="KW-0165">Cleavage on pair of basic residues</keyword>
<dbReference type="InterPro" id="IPR008266">
    <property type="entry name" value="Tyr_kinase_AS"/>
</dbReference>
<dbReference type="PRINTS" id="PR00109">
    <property type="entry name" value="TYRKINASE"/>
</dbReference>
<evidence type="ECO:0000313" key="27">
    <source>
        <dbReference type="WBParaSite" id="EgrG_000981300"/>
    </source>
</evidence>
<comment type="subcellular location">
    <subcellularLocation>
        <location evidence="1">Membrane</location>
        <topology evidence="1">Single-pass type I membrane protein</topology>
    </subcellularLocation>
</comment>
<dbReference type="InterPro" id="IPR000719">
    <property type="entry name" value="Prot_kinase_dom"/>
</dbReference>
<dbReference type="InterPro" id="IPR036941">
    <property type="entry name" value="Rcpt_L-dom_sf"/>
</dbReference>
<dbReference type="CDD" id="cd00063">
    <property type="entry name" value="FN3"/>
    <property type="match status" value="1"/>
</dbReference>
<dbReference type="Pfam" id="PF07714">
    <property type="entry name" value="PK_Tyr_Ser-Thr"/>
    <property type="match status" value="1"/>
</dbReference>
<reference evidence="27" key="3">
    <citation type="submission" date="2020-10" db="UniProtKB">
        <authorList>
            <consortium name="WormBaseParasite"/>
        </authorList>
    </citation>
    <scope>IDENTIFICATION</scope>
</reference>
<feature type="compositionally biased region" description="Low complexity" evidence="20">
    <location>
        <begin position="806"/>
        <end position="820"/>
    </location>
</feature>
<evidence type="ECO:0000256" key="13">
    <source>
        <dbReference type="ARBA" id="ARBA00022989"/>
    </source>
</evidence>
<evidence type="ECO:0000256" key="6">
    <source>
        <dbReference type="ARBA" id="ARBA00022692"/>
    </source>
</evidence>
<evidence type="ECO:0000256" key="3">
    <source>
        <dbReference type="ARBA" id="ARBA00022553"/>
    </source>
</evidence>
<evidence type="ECO:0000256" key="8">
    <source>
        <dbReference type="ARBA" id="ARBA00022729"/>
    </source>
</evidence>
<dbReference type="Gene3D" id="2.60.40.10">
    <property type="entry name" value="Immunoglobulins"/>
    <property type="match status" value="3"/>
</dbReference>
<evidence type="ECO:0000256" key="7">
    <source>
        <dbReference type="ARBA" id="ARBA00022723"/>
    </source>
</evidence>
<feature type="region of interest" description="Disordered" evidence="20">
    <location>
        <begin position="928"/>
        <end position="948"/>
    </location>
</feature>
<keyword evidence="8 22" id="KW-0732">Signal</keyword>
<dbReference type="InterPro" id="IPR050122">
    <property type="entry name" value="RTK"/>
</dbReference>
<evidence type="ECO:0000256" key="2">
    <source>
        <dbReference type="ARBA" id="ARBA00011902"/>
    </source>
</evidence>
<evidence type="ECO:0000256" key="4">
    <source>
        <dbReference type="ARBA" id="ARBA00022679"/>
    </source>
</evidence>
<evidence type="ECO:0000256" key="18">
    <source>
        <dbReference type="ARBA" id="ARBA00023211"/>
    </source>
</evidence>
<dbReference type="Gene3D" id="2.10.220.10">
    <property type="entry name" value="Hormone Receptor, Insulin-like Growth Factor Receptor 1, Chain A, domain 2"/>
    <property type="match status" value="1"/>
</dbReference>
<evidence type="ECO:0000256" key="19">
    <source>
        <dbReference type="ARBA" id="ARBA00051243"/>
    </source>
</evidence>
<organism evidence="25">
    <name type="scientific">Echinococcus granulosus</name>
    <name type="common">Hydatid tapeworm</name>
    <dbReference type="NCBI Taxonomy" id="6210"/>
    <lineage>
        <taxon>Eukaryota</taxon>
        <taxon>Metazoa</taxon>
        <taxon>Spiralia</taxon>
        <taxon>Lophotrochozoa</taxon>
        <taxon>Platyhelminthes</taxon>
        <taxon>Cestoda</taxon>
        <taxon>Eucestoda</taxon>
        <taxon>Cyclophyllidea</taxon>
        <taxon>Taeniidae</taxon>
        <taxon>Echinococcus</taxon>
        <taxon>Echinococcus granulosus group</taxon>
    </lineage>
</organism>
<evidence type="ECO:0000256" key="14">
    <source>
        <dbReference type="ARBA" id="ARBA00023136"/>
    </source>
</evidence>
<feature type="domain" description="Protein kinase" evidence="23">
    <location>
        <begin position="1285"/>
        <end position="1618"/>
    </location>
</feature>
<dbReference type="SMART" id="SM00261">
    <property type="entry name" value="FU"/>
    <property type="match status" value="1"/>
</dbReference>
<evidence type="ECO:0000256" key="16">
    <source>
        <dbReference type="ARBA" id="ARBA00023170"/>
    </source>
</evidence>
<name>A0A068WHK6_ECHGR</name>
<dbReference type="InterPro" id="IPR006211">
    <property type="entry name" value="Furin-like_Cys-rich_dom"/>
</dbReference>
<dbReference type="PROSITE" id="PS00109">
    <property type="entry name" value="PROTEIN_KINASE_TYR"/>
    <property type="match status" value="1"/>
</dbReference>
<evidence type="ECO:0000259" key="23">
    <source>
        <dbReference type="PROSITE" id="PS50011"/>
    </source>
</evidence>
<keyword evidence="17" id="KW-0325">Glycoprotein</keyword>
<feature type="compositionally biased region" description="Acidic residues" evidence="20">
    <location>
        <begin position="789"/>
        <end position="799"/>
    </location>
</feature>
<keyword evidence="7" id="KW-0479">Metal-binding</keyword>
<evidence type="ECO:0000256" key="17">
    <source>
        <dbReference type="ARBA" id="ARBA00023180"/>
    </source>
</evidence>
<keyword evidence="18" id="KW-0464">Manganese</keyword>
<evidence type="ECO:0000256" key="21">
    <source>
        <dbReference type="SAM" id="Phobius"/>
    </source>
</evidence>
<dbReference type="GO" id="GO:0005886">
    <property type="term" value="C:plasma membrane"/>
    <property type="evidence" value="ECO:0007669"/>
    <property type="project" value="TreeGrafter"/>
</dbReference>
<accession>A0A068WHK6</accession>
<evidence type="ECO:0000256" key="12">
    <source>
        <dbReference type="ARBA" id="ARBA00022840"/>
    </source>
</evidence>
<dbReference type="PROSITE" id="PS50853">
    <property type="entry name" value="FN3"/>
    <property type="match status" value="1"/>
</dbReference>
<feature type="region of interest" description="Disordered" evidence="20">
    <location>
        <begin position="1663"/>
        <end position="1689"/>
    </location>
</feature>
<dbReference type="InterPro" id="IPR000494">
    <property type="entry name" value="Rcpt_L-dom"/>
</dbReference>
<evidence type="ECO:0000259" key="24">
    <source>
        <dbReference type="PROSITE" id="PS50853"/>
    </source>
</evidence>
<dbReference type="EMBL" id="LK028577">
    <property type="protein sequence ID" value="CDS17089.1"/>
    <property type="molecule type" value="Genomic_DNA"/>
</dbReference>
<evidence type="ECO:0000256" key="5">
    <source>
        <dbReference type="ARBA" id="ARBA00022685"/>
    </source>
</evidence>
<reference evidence="25" key="2">
    <citation type="submission" date="2014-06" db="EMBL/GenBank/DDBJ databases">
        <authorList>
            <person name="Aslett M."/>
        </authorList>
    </citation>
    <scope>NUCLEOTIDE SEQUENCE</scope>
</reference>
<dbReference type="SUPFAM" id="SSF49265">
    <property type="entry name" value="Fibronectin type III"/>
    <property type="match status" value="2"/>
</dbReference>
<evidence type="ECO:0000256" key="9">
    <source>
        <dbReference type="ARBA" id="ARBA00022737"/>
    </source>
</evidence>
<dbReference type="InterPro" id="IPR006212">
    <property type="entry name" value="Furin_repeat"/>
</dbReference>
<keyword evidence="10" id="KW-0547">Nucleotide-binding</keyword>
<dbReference type="SUPFAM" id="SSF57184">
    <property type="entry name" value="Growth factor receptor domain"/>
    <property type="match status" value="1"/>
</dbReference>
<evidence type="ECO:0000256" key="22">
    <source>
        <dbReference type="SAM" id="SignalP"/>
    </source>
</evidence>
<dbReference type="CDD" id="cd00064">
    <property type="entry name" value="FU"/>
    <property type="match status" value="1"/>
</dbReference>
<dbReference type="SMART" id="SM00219">
    <property type="entry name" value="TyrKc"/>
    <property type="match status" value="1"/>
</dbReference>
<dbReference type="InterPro" id="IPR020635">
    <property type="entry name" value="Tyr_kinase_cat_dom"/>
</dbReference>
<dbReference type="WBParaSite" id="EgrG_000981300">
    <property type="protein sequence ID" value="EgrG_000981300"/>
    <property type="gene ID" value="EgrG_000981300"/>
</dbReference>
<feature type="chain" id="PRO_5033210060" description="receptor protein-tyrosine kinase" evidence="22">
    <location>
        <begin position="23"/>
        <end position="1689"/>
    </location>
</feature>
<feature type="transmembrane region" description="Helical" evidence="21">
    <location>
        <begin position="1223"/>
        <end position="1244"/>
    </location>
</feature>
<evidence type="ECO:0000313" key="25">
    <source>
        <dbReference type="EMBL" id="CDS17089.1"/>
    </source>
</evidence>
<evidence type="ECO:0000256" key="20">
    <source>
        <dbReference type="SAM" id="MobiDB-lite"/>
    </source>
</evidence>
<keyword evidence="11" id="KW-0418">Kinase</keyword>
<dbReference type="InterPro" id="IPR003961">
    <property type="entry name" value="FN3_dom"/>
</dbReference>
<dbReference type="GO" id="GO:0046872">
    <property type="term" value="F:metal ion binding"/>
    <property type="evidence" value="ECO:0007669"/>
    <property type="project" value="UniProtKB-KW"/>
</dbReference>
<dbReference type="PANTHER" id="PTHR24416">
    <property type="entry name" value="TYROSINE-PROTEIN KINASE RECEPTOR"/>
    <property type="match status" value="1"/>
</dbReference>
<keyword evidence="3" id="KW-0597">Phosphoprotein</keyword>
<dbReference type="InterPro" id="IPR001245">
    <property type="entry name" value="Ser-Thr/Tyr_kinase_cat_dom"/>
</dbReference>
<dbReference type="SUPFAM" id="SSF56112">
    <property type="entry name" value="Protein kinase-like (PK-like)"/>
    <property type="match status" value="1"/>
</dbReference>
<dbReference type="InterPro" id="IPR011009">
    <property type="entry name" value="Kinase-like_dom_sf"/>
</dbReference>
<evidence type="ECO:0000256" key="11">
    <source>
        <dbReference type="ARBA" id="ARBA00022777"/>
    </source>
</evidence>
<dbReference type="OrthoDB" id="6262500at2759"/>
<keyword evidence="14 21" id="KW-0472">Membrane</keyword>
<dbReference type="GO" id="GO:0043235">
    <property type="term" value="C:receptor complex"/>
    <property type="evidence" value="ECO:0007669"/>
    <property type="project" value="TreeGrafter"/>
</dbReference>
<keyword evidence="6 21" id="KW-0812">Transmembrane</keyword>
<keyword evidence="15" id="KW-0829">Tyrosine-protein kinase</keyword>
<dbReference type="PROSITE" id="PS50011">
    <property type="entry name" value="PROTEIN_KINASE_DOM"/>
    <property type="match status" value="1"/>
</dbReference>
<dbReference type="GO" id="GO:0004714">
    <property type="term" value="F:transmembrane receptor protein tyrosine kinase activity"/>
    <property type="evidence" value="ECO:0007669"/>
    <property type="project" value="UniProtKB-EC"/>
</dbReference>
<keyword evidence="9" id="KW-0677">Repeat</keyword>
<evidence type="ECO:0000256" key="15">
    <source>
        <dbReference type="ARBA" id="ARBA00023137"/>
    </source>
</evidence>
<dbReference type="Pfam" id="PF00757">
    <property type="entry name" value="Furin-like"/>
    <property type="match status" value="1"/>
</dbReference>
<keyword evidence="12" id="KW-0067">ATP-binding</keyword>
<dbReference type="SUPFAM" id="SSF52058">
    <property type="entry name" value="L domain-like"/>
    <property type="match status" value="2"/>
</dbReference>
<dbReference type="PANTHER" id="PTHR24416:SF525">
    <property type="entry name" value="INSULIN-LIKE RECEPTOR"/>
    <property type="match status" value="1"/>
</dbReference>
<dbReference type="GO" id="GO:0007169">
    <property type="term" value="P:cell surface receptor protein tyrosine kinase signaling pathway"/>
    <property type="evidence" value="ECO:0007669"/>
    <property type="project" value="TreeGrafter"/>
</dbReference>
<proteinExistence type="predicted"/>
<evidence type="ECO:0000256" key="1">
    <source>
        <dbReference type="ARBA" id="ARBA00004479"/>
    </source>
</evidence>
<dbReference type="InterPro" id="IPR009030">
    <property type="entry name" value="Growth_fac_rcpt_cys_sf"/>
</dbReference>
<keyword evidence="4" id="KW-0808">Transferase</keyword>
<dbReference type="Gene3D" id="3.30.200.20">
    <property type="entry name" value="Phosphorylase Kinase, domain 1"/>
    <property type="match status" value="1"/>
</dbReference>
<feature type="region of interest" description="Disordered" evidence="20">
    <location>
        <begin position="759"/>
        <end position="820"/>
    </location>
</feature>
<dbReference type="InterPro" id="IPR036116">
    <property type="entry name" value="FN3_sf"/>
</dbReference>
<dbReference type="Proteomes" id="UP000492820">
    <property type="component" value="Unassembled WGS sequence"/>
</dbReference>
<dbReference type="Gene3D" id="1.10.510.10">
    <property type="entry name" value="Transferase(Phosphotransferase) domain 1"/>
    <property type="match status" value="1"/>
</dbReference>
<dbReference type="Pfam" id="PF00041">
    <property type="entry name" value="fn3"/>
    <property type="match status" value="1"/>
</dbReference>
<feature type="compositionally biased region" description="Acidic residues" evidence="20">
    <location>
        <begin position="1673"/>
        <end position="1682"/>
    </location>
</feature>
<feature type="domain" description="Fibronectin type-III" evidence="24">
    <location>
        <begin position="694"/>
        <end position="792"/>
    </location>
</feature>